<feature type="chain" id="PRO_5028861113" evidence="2">
    <location>
        <begin position="31"/>
        <end position="128"/>
    </location>
</feature>
<feature type="compositionally biased region" description="Polar residues" evidence="1">
    <location>
        <begin position="102"/>
        <end position="112"/>
    </location>
</feature>
<evidence type="ECO:0000313" key="3">
    <source>
        <dbReference type="EMBL" id="QNT79478.1"/>
    </source>
</evidence>
<evidence type="ECO:0000256" key="1">
    <source>
        <dbReference type="SAM" id="MobiDB-lite"/>
    </source>
</evidence>
<protein>
    <submittedName>
        <fullName evidence="3">Uncharacterized protein</fullName>
    </submittedName>
</protein>
<accession>A0A7H1NUL8</accession>
<organism evidence="3 4">
    <name type="scientific">Entomobacter blattae</name>
    <dbReference type="NCBI Taxonomy" id="2762277"/>
    <lineage>
        <taxon>Bacteria</taxon>
        <taxon>Pseudomonadati</taxon>
        <taxon>Pseudomonadota</taxon>
        <taxon>Alphaproteobacteria</taxon>
        <taxon>Acetobacterales</taxon>
        <taxon>Acetobacteraceae</taxon>
        <taxon>Entomobacter</taxon>
    </lineage>
</organism>
<keyword evidence="2" id="KW-0732">Signal</keyword>
<feature type="compositionally biased region" description="Polar residues" evidence="1">
    <location>
        <begin position="38"/>
        <end position="56"/>
    </location>
</feature>
<gene>
    <name evidence="3" type="ORF">JGUZn3_22770</name>
</gene>
<feature type="compositionally biased region" description="Basic and acidic residues" evidence="1">
    <location>
        <begin position="78"/>
        <end position="89"/>
    </location>
</feature>
<dbReference type="KEGG" id="ebla:JGUZn3_22770"/>
<keyword evidence="4" id="KW-1185">Reference proteome</keyword>
<dbReference type="EMBL" id="CP060244">
    <property type="protein sequence ID" value="QNT79478.1"/>
    <property type="molecule type" value="Genomic_DNA"/>
</dbReference>
<reference evidence="3 4" key="1">
    <citation type="submission" date="2020-08" db="EMBL/GenBank/DDBJ databases">
        <title>Complete genome sequence of Entomobacter blattae G55GP.</title>
        <authorList>
            <person name="Poehlein A."/>
            <person name="Guzman J."/>
            <person name="Daniel R."/>
            <person name="Vilcinskas A."/>
        </authorList>
    </citation>
    <scope>NUCLEOTIDE SEQUENCE [LARGE SCALE GENOMIC DNA]</scope>
    <source>
        <strain evidence="3 4">G55GP</strain>
    </source>
</reference>
<evidence type="ECO:0000256" key="2">
    <source>
        <dbReference type="SAM" id="SignalP"/>
    </source>
</evidence>
<evidence type="ECO:0000313" key="4">
    <source>
        <dbReference type="Proteomes" id="UP000516349"/>
    </source>
</evidence>
<name>A0A7H1NUL8_9PROT</name>
<proteinExistence type="predicted"/>
<sequence>MINNSFLTRTHFFSTFLLTGLLSFSSPVMAQSSSASVTTPNAEKSSSADENVTVHGQKNVLPRGYSYAPSMEMQSGPDPDRGNKMHRDPVTGANITRFGSAFQASNPTQQGQLGDATGNGWLAPHGNR</sequence>
<dbReference type="Proteomes" id="UP000516349">
    <property type="component" value="Chromosome"/>
</dbReference>
<feature type="signal peptide" evidence="2">
    <location>
        <begin position="1"/>
        <end position="30"/>
    </location>
</feature>
<feature type="region of interest" description="Disordered" evidence="1">
    <location>
        <begin position="29"/>
        <end position="128"/>
    </location>
</feature>
<dbReference type="AlphaFoldDB" id="A0A7H1NUL8"/>